<accession>A0A5J5EU14</accession>
<evidence type="ECO:0000256" key="1">
    <source>
        <dbReference type="ARBA" id="ARBA00004123"/>
    </source>
</evidence>
<dbReference type="GO" id="GO:0070210">
    <property type="term" value="C:Rpd3L-Expanded complex"/>
    <property type="evidence" value="ECO:0007669"/>
    <property type="project" value="TreeGrafter"/>
</dbReference>
<dbReference type="CDD" id="cd15505">
    <property type="entry name" value="PHD_ING"/>
    <property type="match status" value="1"/>
</dbReference>
<dbReference type="PROSITE" id="PS01359">
    <property type="entry name" value="ZF_PHD_1"/>
    <property type="match status" value="1"/>
</dbReference>
<feature type="compositionally biased region" description="Low complexity" evidence="11">
    <location>
        <begin position="104"/>
        <end position="114"/>
    </location>
</feature>
<keyword evidence="6" id="KW-0156">Chromatin regulator</keyword>
<sequence length="202" mass="21102">MCTPSPPPTAAAPVVTAATPTAAPISAPLAPPARISHKKKVRAPSPDAEEVVAEKASPVISKNHKKEEAIETPASAGTPGGARNRKRADSTASVAKKSHKKAVAKPASSSAAPVGLGITTPNNNSTSGLKNGGGKKEETEEEEGEETYCYCNQISYGEMVACDGEECEREWFHLDCVGLSQAPRGKAKWYCSDCAKARKGRT</sequence>
<evidence type="ECO:0000256" key="2">
    <source>
        <dbReference type="ARBA" id="ARBA00010210"/>
    </source>
</evidence>
<name>A0A5J5EU14_9PEZI</name>
<feature type="binding site" evidence="9">
    <location>
        <position position="149"/>
    </location>
    <ligand>
        <name>Zn(2+)</name>
        <dbReference type="ChEBI" id="CHEBI:29105"/>
        <label>1</label>
    </ligand>
</feature>
<dbReference type="PANTHER" id="PTHR10333">
    <property type="entry name" value="INHIBITOR OF GROWTH PROTEIN"/>
    <property type="match status" value="1"/>
</dbReference>
<dbReference type="SUPFAM" id="SSF57903">
    <property type="entry name" value="FYVE/PHD zinc finger"/>
    <property type="match status" value="1"/>
</dbReference>
<organism evidence="13 14">
    <name type="scientific">Sphaerosporella brunnea</name>
    <dbReference type="NCBI Taxonomy" id="1250544"/>
    <lineage>
        <taxon>Eukaryota</taxon>
        <taxon>Fungi</taxon>
        <taxon>Dikarya</taxon>
        <taxon>Ascomycota</taxon>
        <taxon>Pezizomycotina</taxon>
        <taxon>Pezizomycetes</taxon>
        <taxon>Pezizales</taxon>
        <taxon>Pyronemataceae</taxon>
        <taxon>Sphaerosporella</taxon>
    </lineage>
</organism>
<evidence type="ECO:0000256" key="10">
    <source>
        <dbReference type="PROSITE-ProRule" id="PRU00146"/>
    </source>
</evidence>
<evidence type="ECO:0000313" key="13">
    <source>
        <dbReference type="EMBL" id="KAA8903098.1"/>
    </source>
</evidence>
<dbReference type="InterPro" id="IPR019787">
    <property type="entry name" value="Znf_PHD-finger"/>
</dbReference>
<keyword evidence="4 10" id="KW-0863">Zinc-finger</keyword>
<keyword evidence="7" id="KW-0539">Nucleus</keyword>
<feature type="binding site" evidence="9">
    <location>
        <position position="191"/>
    </location>
    <ligand>
        <name>Zn(2+)</name>
        <dbReference type="ChEBI" id="CHEBI:29105"/>
        <label>2</label>
    </ligand>
</feature>
<comment type="caution">
    <text evidence="13">The sequence shown here is derived from an EMBL/GenBank/DDBJ whole genome shotgun (WGS) entry which is preliminary data.</text>
</comment>
<dbReference type="GO" id="GO:0006325">
    <property type="term" value="P:chromatin organization"/>
    <property type="evidence" value="ECO:0007669"/>
    <property type="project" value="UniProtKB-KW"/>
</dbReference>
<feature type="binding site" evidence="9">
    <location>
        <position position="173"/>
    </location>
    <ligand>
        <name>Zn(2+)</name>
        <dbReference type="ChEBI" id="CHEBI:29105"/>
        <label>1</label>
    </ligand>
</feature>
<feature type="domain" description="PHD-type" evidence="12">
    <location>
        <begin position="146"/>
        <end position="197"/>
    </location>
</feature>
<dbReference type="InParanoid" id="A0A5J5EU14"/>
<keyword evidence="5 9" id="KW-0862">Zinc</keyword>
<feature type="region of interest" description="Disordered" evidence="11">
    <location>
        <begin position="24"/>
        <end position="144"/>
    </location>
</feature>
<dbReference type="InterPro" id="IPR011011">
    <property type="entry name" value="Znf_FYVE_PHD"/>
</dbReference>
<dbReference type="Pfam" id="PF23011">
    <property type="entry name" value="PHD-1st_NSD"/>
    <property type="match status" value="1"/>
</dbReference>
<evidence type="ECO:0000256" key="3">
    <source>
        <dbReference type="ARBA" id="ARBA00022723"/>
    </source>
</evidence>
<evidence type="ECO:0000256" key="11">
    <source>
        <dbReference type="SAM" id="MobiDB-lite"/>
    </source>
</evidence>
<feature type="site" description="Histone H3K4me3 binding" evidence="8">
    <location>
        <position position="148"/>
    </location>
</feature>
<feature type="compositionally biased region" description="Polar residues" evidence="11">
    <location>
        <begin position="119"/>
        <end position="129"/>
    </location>
</feature>
<evidence type="ECO:0000259" key="12">
    <source>
        <dbReference type="PROSITE" id="PS50016"/>
    </source>
</evidence>
<evidence type="ECO:0000256" key="7">
    <source>
        <dbReference type="ARBA" id="ARBA00023242"/>
    </source>
</evidence>
<dbReference type="InterPro" id="IPR001965">
    <property type="entry name" value="Znf_PHD"/>
</dbReference>
<reference evidence="13 14" key="1">
    <citation type="submission" date="2019-09" db="EMBL/GenBank/DDBJ databases">
        <title>Draft genome of the ectomycorrhizal ascomycete Sphaerosporella brunnea.</title>
        <authorList>
            <consortium name="DOE Joint Genome Institute"/>
            <person name="Benucci G.M."/>
            <person name="Marozzi G."/>
            <person name="Antonielli L."/>
            <person name="Sanchez S."/>
            <person name="Marco P."/>
            <person name="Wang X."/>
            <person name="Falini L.B."/>
            <person name="Barry K."/>
            <person name="Haridas S."/>
            <person name="Lipzen A."/>
            <person name="Labutti K."/>
            <person name="Grigoriev I.V."/>
            <person name="Murat C."/>
            <person name="Martin F."/>
            <person name="Albertini E."/>
            <person name="Donnini D."/>
            <person name="Bonito G."/>
        </authorList>
    </citation>
    <scope>NUCLEOTIDE SEQUENCE [LARGE SCALE GENOMIC DNA]</scope>
    <source>
        <strain evidence="13 14">Sb_GMNB300</strain>
    </source>
</reference>
<feature type="site" description="Histone H3K4me3 binding" evidence="8">
    <location>
        <position position="163"/>
    </location>
</feature>
<dbReference type="GO" id="GO:0006355">
    <property type="term" value="P:regulation of DNA-templated transcription"/>
    <property type="evidence" value="ECO:0007669"/>
    <property type="project" value="TreeGrafter"/>
</dbReference>
<dbReference type="Proteomes" id="UP000326924">
    <property type="component" value="Unassembled WGS sequence"/>
</dbReference>
<evidence type="ECO:0000256" key="6">
    <source>
        <dbReference type="ARBA" id="ARBA00022853"/>
    </source>
</evidence>
<feature type="binding site" evidence="9">
    <location>
        <position position="176"/>
    </location>
    <ligand>
        <name>Zn(2+)</name>
        <dbReference type="ChEBI" id="CHEBI:29105"/>
        <label>1</label>
    </ligand>
</feature>
<dbReference type="InterPro" id="IPR059153">
    <property type="entry name" value="NSD_PHD-1st"/>
</dbReference>
<feature type="binding site" evidence="9">
    <location>
        <position position="151"/>
    </location>
    <ligand>
        <name>Zn(2+)</name>
        <dbReference type="ChEBI" id="CHEBI:29105"/>
        <label>1</label>
    </ligand>
</feature>
<dbReference type="PROSITE" id="PS50016">
    <property type="entry name" value="ZF_PHD_2"/>
    <property type="match status" value="1"/>
</dbReference>
<evidence type="ECO:0000256" key="8">
    <source>
        <dbReference type="PIRSR" id="PIRSR628651-50"/>
    </source>
</evidence>
<dbReference type="SMART" id="SM00249">
    <property type="entry name" value="PHD"/>
    <property type="match status" value="1"/>
</dbReference>
<evidence type="ECO:0000256" key="5">
    <source>
        <dbReference type="ARBA" id="ARBA00022833"/>
    </source>
</evidence>
<comment type="similarity">
    <text evidence="2">Belongs to the ING family.</text>
</comment>
<dbReference type="GO" id="GO:0033698">
    <property type="term" value="C:Rpd3L complex"/>
    <property type="evidence" value="ECO:0007669"/>
    <property type="project" value="TreeGrafter"/>
</dbReference>
<comment type="subcellular location">
    <subcellularLocation>
        <location evidence="1">Nucleus</location>
    </subcellularLocation>
</comment>
<feature type="site" description="Histone H3K4me3 binding" evidence="8">
    <location>
        <position position="159"/>
    </location>
</feature>
<keyword evidence="14" id="KW-1185">Reference proteome</keyword>
<dbReference type="EMBL" id="VXIS01000122">
    <property type="protein sequence ID" value="KAA8903098.1"/>
    <property type="molecule type" value="Genomic_DNA"/>
</dbReference>
<dbReference type="OrthoDB" id="5411773at2759"/>
<dbReference type="InterPro" id="IPR019786">
    <property type="entry name" value="Zinc_finger_PHD-type_CS"/>
</dbReference>
<evidence type="ECO:0000256" key="4">
    <source>
        <dbReference type="ARBA" id="ARBA00022771"/>
    </source>
</evidence>
<dbReference type="InterPro" id="IPR013083">
    <property type="entry name" value="Znf_RING/FYVE/PHD"/>
</dbReference>
<protein>
    <recommendedName>
        <fullName evidence="12">PHD-type domain-containing protein</fullName>
    </recommendedName>
</protein>
<feature type="binding site" evidence="9">
    <location>
        <position position="162"/>
    </location>
    <ligand>
        <name>Zn(2+)</name>
        <dbReference type="ChEBI" id="CHEBI:29105"/>
        <label>2</label>
    </ligand>
</feature>
<feature type="site" description="Histone H3K4me3 binding" evidence="8">
    <location>
        <position position="171"/>
    </location>
</feature>
<dbReference type="Gene3D" id="3.30.40.10">
    <property type="entry name" value="Zinc/RING finger domain, C3HC4 (zinc finger)"/>
    <property type="match status" value="1"/>
</dbReference>
<evidence type="ECO:0000313" key="14">
    <source>
        <dbReference type="Proteomes" id="UP000326924"/>
    </source>
</evidence>
<dbReference type="GO" id="GO:0008270">
    <property type="term" value="F:zinc ion binding"/>
    <property type="evidence" value="ECO:0007669"/>
    <property type="project" value="UniProtKB-KW"/>
</dbReference>
<feature type="binding site" evidence="9">
    <location>
        <position position="194"/>
    </location>
    <ligand>
        <name>Zn(2+)</name>
        <dbReference type="ChEBI" id="CHEBI:29105"/>
        <label>2</label>
    </ligand>
</feature>
<keyword evidence="3 9" id="KW-0479">Metal-binding</keyword>
<dbReference type="PANTHER" id="PTHR10333:SF42">
    <property type="entry name" value="INHIBITOR OF GROWTH PROTEIN 5"/>
    <property type="match status" value="1"/>
</dbReference>
<dbReference type="InterPro" id="IPR028651">
    <property type="entry name" value="ING_fam"/>
</dbReference>
<evidence type="ECO:0000256" key="9">
    <source>
        <dbReference type="PIRSR" id="PIRSR628651-51"/>
    </source>
</evidence>
<feature type="binding site" evidence="9">
    <location>
        <position position="167"/>
    </location>
    <ligand>
        <name>Zn(2+)</name>
        <dbReference type="ChEBI" id="CHEBI:29105"/>
        <label>2</label>
    </ligand>
</feature>
<gene>
    <name evidence="13" type="ORF">FN846DRAFT_954522</name>
</gene>
<proteinExistence type="inferred from homology"/>
<dbReference type="AlphaFoldDB" id="A0A5J5EU14"/>